<comment type="similarity">
    <text evidence="1">Belongs to the UPF0065 (bug) family.</text>
</comment>
<feature type="chain" id="PRO_5043577430" evidence="2">
    <location>
        <begin position="28"/>
        <end position="329"/>
    </location>
</feature>
<organism evidence="3 4">
    <name type="scientific">Ottowia cancrivicina</name>
    <dbReference type="NCBI Taxonomy" id="3040346"/>
    <lineage>
        <taxon>Bacteria</taxon>
        <taxon>Pseudomonadati</taxon>
        <taxon>Pseudomonadota</taxon>
        <taxon>Betaproteobacteria</taxon>
        <taxon>Burkholderiales</taxon>
        <taxon>Comamonadaceae</taxon>
        <taxon>Ottowia</taxon>
    </lineage>
</organism>
<dbReference type="EMBL" id="JARVII010000001">
    <property type="protein sequence ID" value="MDG9698206.1"/>
    <property type="molecule type" value="Genomic_DNA"/>
</dbReference>
<dbReference type="InterPro" id="IPR005064">
    <property type="entry name" value="BUG"/>
</dbReference>
<evidence type="ECO:0000313" key="4">
    <source>
        <dbReference type="Proteomes" id="UP001237156"/>
    </source>
</evidence>
<dbReference type="Proteomes" id="UP001237156">
    <property type="component" value="Unassembled WGS sequence"/>
</dbReference>
<dbReference type="InterPro" id="IPR042100">
    <property type="entry name" value="Bug_dom1"/>
</dbReference>
<comment type="caution">
    <text evidence="3">The sequence shown here is derived from an EMBL/GenBank/DDBJ whole genome shotgun (WGS) entry which is preliminary data.</text>
</comment>
<dbReference type="InterPro" id="IPR006311">
    <property type="entry name" value="TAT_signal"/>
</dbReference>
<dbReference type="PANTHER" id="PTHR42928">
    <property type="entry name" value="TRICARBOXYLATE-BINDING PROTEIN"/>
    <property type="match status" value="1"/>
</dbReference>
<evidence type="ECO:0000313" key="3">
    <source>
        <dbReference type="EMBL" id="MDG9698206.1"/>
    </source>
</evidence>
<protein>
    <submittedName>
        <fullName evidence="3">Tripartite tricarboxylate transporter substrate-binding protein</fullName>
    </submittedName>
</protein>
<dbReference type="PANTHER" id="PTHR42928:SF5">
    <property type="entry name" value="BLR1237 PROTEIN"/>
    <property type="match status" value="1"/>
</dbReference>
<dbReference type="RefSeq" id="WP_279523359.1">
    <property type="nucleotide sequence ID" value="NZ_JARVII010000001.1"/>
</dbReference>
<feature type="signal peptide" evidence="2">
    <location>
        <begin position="1"/>
        <end position="27"/>
    </location>
</feature>
<dbReference type="AlphaFoldDB" id="A0AAW6RHX0"/>
<proteinExistence type="inferred from homology"/>
<evidence type="ECO:0000256" key="1">
    <source>
        <dbReference type="ARBA" id="ARBA00006987"/>
    </source>
</evidence>
<accession>A0AAW6RHX0</accession>
<name>A0AAW6RHX0_9BURK</name>
<dbReference type="PROSITE" id="PS51318">
    <property type="entry name" value="TAT"/>
    <property type="match status" value="1"/>
</dbReference>
<dbReference type="Gene3D" id="3.40.190.10">
    <property type="entry name" value="Periplasmic binding protein-like II"/>
    <property type="match status" value="1"/>
</dbReference>
<reference evidence="3 4" key="1">
    <citation type="submission" date="2023-04" db="EMBL/GenBank/DDBJ databases">
        <title>Ottowia paracancer sp. nov., isolated from human stomach.</title>
        <authorList>
            <person name="Song Y."/>
        </authorList>
    </citation>
    <scope>NUCLEOTIDE SEQUENCE [LARGE SCALE GENOMIC DNA]</scope>
    <source>
        <strain evidence="3 4">10c7w1</strain>
    </source>
</reference>
<dbReference type="PIRSF" id="PIRSF017082">
    <property type="entry name" value="YflP"/>
    <property type="match status" value="1"/>
</dbReference>
<dbReference type="Pfam" id="PF03401">
    <property type="entry name" value="TctC"/>
    <property type="match status" value="1"/>
</dbReference>
<gene>
    <name evidence="3" type="ORF">QB898_00460</name>
</gene>
<keyword evidence="2" id="KW-0732">Signal</keyword>
<sequence length="329" mass="33449">MPAFNRRRCLGLLARATVLPFAAAPFAARADAGLIRIIVAYPPGGVADATARLLADQLAQRLGVSVVVENKAGAGGAIGLGAIAKAVPDGRTFGFASVSPVALLPHLGGKMPFDPQKDLAPAASVLASPVLLLATPANHAPDFRALLERAREEPGSVRWGTAGSAALGHVMLEQIKASAKVDITHIPYKGGGQQINDALGGHFEVLSTNAGPAVIGHVRAGRLRALAAGAPARLAALPDTPTLSELGLPESNRFSVFGLFAPAGTPAAVIERMNAAVNAALNEPQTRQKIEAAGNLPTGGSAAAFARQIQAESQANARIIKKAGITAGS</sequence>
<evidence type="ECO:0000256" key="2">
    <source>
        <dbReference type="SAM" id="SignalP"/>
    </source>
</evidence>
<dbReference type="Gene3D" id="3.40.190.150">
    <property type="entry name" value="Bordetella uptake gene, domain 1"/>
    <property type="match status" value="1"/>
</dbReference>
<keyword evidence="4" id="KW-1185">Reference proteome</keyword>